<evidence type="ECO:0008006" key="4">
    <source>
        <dbReference type="Google" id="ProtNLM"/>
    </source>
</evidence>
<proteinExistence type="predicted"/>
<evidence type="ECO:0000256" key="1">
    <source>
        <dbReference type="SAM" id="Phobius"/>
    </source>
</evidence>
<keyword evidence="1" id="KW-0472">Membrane</keyword>
<dbReference type="Proteomes" id="UP000294028">
    <property type="component" value="Unassembled WGS sequence"/>
</dbReference>
<protein>
    <recommendedName>
        <fullName evidence="4">Peptidase M50 domain-containing protein</fullName>
    </recommendedName>
</protein>
<dbReference type="EMBL" id="RZHH01000006">
    <property type="protein sequence ID" value="RYJ08027.1"/>
    <property type="molecule type" value="Genomic_DNA"/>
</dbReference>
<organism evidence="2 3">
    <name type="scientific">Halogeometricum borinquense</name>
    <dbReference type="NCBI Taxonomy" id="60847"/>
    <lineage>
        <taxon>Archaea</taxon>
        <taxon>Methanobacteriati</taxon>
        <taxon>Methanobacteriota</taxon>
        <taxon>Stenosarchaea group</taxon>
        <taxon>Halobacteria</taxon>
        <taxon>Halobacteriales</taxon>
        <taxon>Haloferacaceae</taxon>
        <taxon>Halogeometricum</taxon>
    </lineage>
</organism>
<sequence>MAAGFEILLIFSGVVAGQFLLLIVHEFGHVIPVLATGGTAHITIGGHDGRTVKIGPVEVTVGFESVQSVFTYGTVEWRGVESDWIHAVAILSGPLMSLVVVLIFGVTVLRGIEPPIYWILANLALLETVRLYQTLIPKTYSRGPYEGRPSDGKRFLQLVRS</sequence>
<feature type="transmembrane region" description="Helical" evidence="1">
    <location>
        <begin position="84"/>
        <end position="109"/>
    </location>
</feature>
<keyword evidence="1" id="KW-1133">Transmembrane helix</keyword>
<reference evidence="2 3" key="1">
    <citation type="submission" date="2018-12" db="EMBL/GenBank/DDBJ databases">
        <title>Genome analysis provides insights into bioremediation potentialities of Halogeometricum borinquense strain N11.</title>
        <authorList>
            <person name="Najjari A."/>
            <person name="Youssef N."/>
            <person name="Fhoula I."/>
            <person name="Ben Dhia O."/>
            <person name="Mahjoubi M."/>
            <person name="Ouzari H.I."/>
            <person name="Cherif A."/>
        </authorList>
    </citation>
    <scope>NUCLEOTIDE SEQUENCE [LARGE SCALE GENOMIC DNA]</scope>
    <source>
        <strain evidence="2 3">N11</strain>
    </source>
</reference>
<comment type="caution">
    <text evidence="2">The sequence shown here is derived from an EMBL/GenBank/DDBJ whole genome shotgun (WGS) entry which is preliminary data.</text>
</comment>
<feature type="transmembrane region" description="Helical" evidence="1">
    <location>
        <begin position="7"/>
        <end position="24"/>
    </location>
</feature>
<accession>A0A482T599</accession>
<keyword evidence="1" id="KW-0812">Transmembrane</keyword>
<gene>
    <name evidence="2" type="ORF">ELS19_19745</name>
</gene>
<evidence type="ECO:0000313" key="2">
    <source>
        <dbReference type="EMBL" id="RYJ08027.1"/>
    </source>
</evidence>
<name>A0A482T599_9EURY</name>
<dbReference type="RefSeq" id="WP_129786782.1">
    <property type="nucleotide sequence ID" value="NZ_RZHH01000006.1"/>
</dbReference>
<dbReference type="AlphaFoldDB" id="A0A482T599"/>
<evidence type="ECO:0000313" key="3">
    <source>
        <dbReference type="Proteomes" id="UP000294028"/>
    </source>
</evidence>